<dbReference type="PROSITE" id="PS50110">
    <property type="entry name" value="RESPONSE_REGULATORY"/>
    <property type="match status" value="1"/>
</dbReference>
<sequence length="138" mass="15736">MSDLILIVEDDENDVLLVKQTFIQAHLINPVIALQSSEEAMTYLEGKPPYANRVRYPLPSILFLDLKLIGKDGLSLLTWLRETRLIERMMVVVLSGYHEMNLVNTAYHLGAKSFLTKPVHVKDLTNLMLAYPQGWIRG</sequence>
<dbReference type="Proteomes" id="UP000003688">
    <property type="component" value="Unassembled WGS sequence"/>
</dbReference>
<dbReference type="Gene3D" id="3.40.50.2300">
    <property type="match status" value="1"/>
</dbReference>
<reference evidence="3 4" key="1">
    <citation type="journal article" date="2011" name="J. Bacteriol.">
        <title>Genome sequence of 'Pedosphaera parvula' Ellin514, an aerobic Verrucomicrobial isolate from pasture soil.</title>
        <authorList>
            <person name="Kant R."/>
            <person name="van Passel M.W."/>
            <person name="Sangwan P."/>
            <person name="Palva A."/>
            <person name="Lucas S."/>
            <person name="Copeland A."/>
            <person name="Lapidus A."/>
            <person name="Glavina Del Rio T."/>
            <person name="Dalin E."/>
            <person name="Tice H."/>
            <person name="Bruce D."/>
            <person name="Goodwin L."/>
            <person name="Pitluck S."/>
            <person name="Chertkov O."/>
            <person name="Larimer F.W."/>
            <person name="Land M.L."/>
            <person name="Hauser L."/>
            <person name="Brettin T.S."/>
            <person name="Detter J.C."/>
            <person name="Han S."/>
            <person name="de Vos W.M."/>
            <person name="Janssen P.H."/>
            <person name="Smidt H."/>
        </authorList>
    </citation>
    <scope>NUCLEOTIDE SEQUENCE [LARGE SCALE GENOMIC DNA]</scope>
    <source>
        <strain evidence="3 4">Ellin514</strain>
    </source>
</reference>
<comment type="caution">
    <text evidence="3">The sequence shown here is derived from an EMBL/GenBank/DDBJ whole genome shotgun (WGS) entry which is preliminary data.</text>
</comment>
<dbReference type="STRING" id="320771.Cflav_PD5564"/>
<evidence type="ECO:0000259" key="2">
    <source>
        <dbReference type="PROSITE" id="PS50110"/>
    </source>
</evidence>
<proteinExistence type="predicted"/>
<gene>
    <name evidence="3" type="ORF">Cflav_PD5564</name>
</gene>
<dbReference type="PANTHER" id="PTHR44520:SF1">
    <property type="entry name" value="TWO-COMPONENT SYSTEM REGULATORY PROTEIN"/>
    <property type="match status" value="1"/>
</dbReference>
<dbReference type="AlphaFoldDB" id="B9XBP4"/>
<protein>
    <submittedName>
        <fullName evidence="3">Response regulator receiver protein</fullName>
    </submittedName>
</protein>
<dbReference type="EMBL" id="ABOX02000003">
    <property type="protein sequence ID" value="EEF62929.1"/>
    <property type="molecule type" value="Genomic_DNA"/>
</dbReference>
<evidence type="ECO:0000313" key="4">
    <source>
        <dbReference type="Proteomes" id="UP000003688"/>
    </source>
</evidence>
<feature type="modified residue" description="4-aspartylphosphate" evidence="1">
    <location>
        <position position="65"/>
    </location>
</feature>
<dbReference type="RefSeq" id="WP_007413242.1">
    <property type="nucleotide sequence ID" value="NZ_ABOX02000003.1"/>
</dbReference>
<evidence type="ECO:0000313" key="3">
    <source>
        <dbReference type="EMBL" id="EEF62929.1"/>
    </source>
</evidence>
<dbReference type="InterPro" id="IPR001789">
    <property type="entry name" value="Sig_transdc_resp-reg_receiver"/>
</dbReference>
<dbReference type="OrthoDB" id="961596at2"/>
<dbReference type="SUPFAM" id="SSF52172">
    <property type="entry name" value="CheY-like"/>
    <property type="match status" value="1"/>
</dbReference>
<dbReference type="InterPro" id="IPR052893">
    <property type="entry name" value="TCS_response_regulator"/>
</dbReference>
<keyword evidence="4" id="KW-1185">Reference proteome</keyword>
<name>B9XBP4_PEDPL</name>
<dbReference type="Pfam" id="PF00072">
    <property type="entry name" value="Response_reg"/>
    <property type="match status" value="1"/>
</dbReference>
<dbReference type="SMART" id="SM00448">
    <property type="entry name" value="REC"/>
    <property type="match status" value="1"/>
</dbReference>
<evidence type="ECO:0000256" key="1">
    <source>
        <dbReference type="PROSITE-ProRule" id="PRU00169"/>
    </source>
</evidence>
<organism evidence="3 4">
    <name type="scientific">Pedosphaera parvula (strain Ellin514)</name>
    <dbReference type="NCBI Taxonomy" id="320771"/>
    <lineage>
        <taxon>Bacteria</taxon>
        <taxon>Pseudomonadati</taxon>
        <taxon>Verrucomicrobiota</taxon>
        <taxon>Pedosphaerae</taxon>
        <taxon>Pedosphaerales</taxon>
        <taxon>Pedosphaeraceae</taxon>
        <taxon>Pedosphaera</taxon>
    </lineage>
</organism>
<dbReference type="GO" id="GO:0000160">
    <property type="term" value="P:phosphorelay signal transduction system"/>
    <property type="evidence" value="ECO:0007669"/>
    <property type="project" value="InterPro"/>
</dbReference>
<dbReference type="InterPro" id="IPR011006">
    <property type="entry name" value="CheY-like_superfamily"/>
</dbReference>
<accession>B9XBP4</accession>
<dbReference type="PANTHER" id="PTHR44520">
    <property type="entry name" value="RESPONSE REGULATOR RCP1-RELATED"/>
    <property type="match status" value="1"/>
</dbReference>
<keyword evidence="1" id="KW-0597">Phosphoprotein</keyword>
<feature type="domain" description="Response regulatory" evidence="2">
    <location>
        <begin position="4"/>
        <end position="132"/>
    </location>
</feature>